<feature type="signal peptide" evidence="1">
    <location>
        <begin position="1"/>
        <end position="20"/>
    </location>
</feature>
<dbReference type="PROSITE" id="PS51257">
    <property type="entry name" value="PROKAR_LIPOPROTEIN"/>
    <property type="match status" value="1"/>
</dbReference>
<evidence type="ECO:0000259" key="2">
    <source>
        <dbReference type="PROSITE" id="PS51725"/>
    </source>
</evidence>
<dbReference type="InterPro" id="IPR011008">
    <property type="entry name" value="Dimeric_a/b-barrel"/>
</dbReference>
<feature type="chain" id="PRO_5012386969" evidence="1">
    <location>
        <begin position="21"/>
        <end position="267"/>
    </location>
</feature>
<dbReference type="SUPFAM" id="SSF54909">
    <property type="entry name" value="Dimeric alpha+beta barrel"/>
    <property type="match status" value="1"/>
</dbReference>
<dbReference type="OrthoDB" id="1419400at2"/>
<dbReference type="EMBL" id="FQYP01000002">
    <property type="protein sequence ID" value="SHI64519.1"/>
    <property type="molecule type" value="Genomic_DNA"/>
</dbReference>
<keyword evidence="4" id="KW-1185">Reference proteome</keyword>
<evidence type="ECO:0000313" key="4">
    <source>
        <dbReference type="Proteomes" id="UP000184432"/>
    </source>
</evidence>
<dbReference type="Pfam" id="PF07045">
    <property type="entry name" value="DUF1330"/>
    <property type="match status" value="1"/>
</dbReference>
<protein>
    <submittedName>
        <fullName evidence="3">Uncharacterized conserved protein, DUF1330 family</fullName>
    </submittedName>
</protein>
<dbReference type="Proteomes" id="UP000184432">
    <property type="component" value="Unassembled WGS sequence"/>
</dbReference>
<reference evidence="4" key="1">
    <citation type="submission" date="2016-11" db="EMBL/GenBank/DDBJ databases">
        <authorList>
            <person name="Varghese N."/>
            <person name="Submissions S."/>
        </authorList>
    </citation>
    <scope>NUCLEOTIDE SEQUENCE [LARGE SCALE GENOMIC DNA]</scope>
    <source>
        <strain evidence="4">DSM 22623</strain>
    </source>
</reference>
<sequence>MKTVKFLTLMVLFVSFSAIASCKNPSTEKTNQLAEATITNESSSAVVKSANITFKSGKLIEVALLSVKPEGQKAFMEEYFPKVMPVATPYGAKPIASFAVVKTVLGDKPNQMVVFFEWDSIEQKRAFESNPEYLKLRNIRDNALSFLSQGYFQVEQDVTVTISSDQIYDFAGIFINPKKAHLLQEYFQAVLPTASKPEFGYTPIVNLNPIPGVYDQNYHPSVIAFAQWKGGPDSQARFEKTKAFQQHKEKRSQGAPYIDVFHIKPIL</sequence>
<dbReference type="AlphaFoldDB" id="A0A1M6CU92"/>
<keyword evidence="1" id="KW-0732">Signal</keyword>
<dbReference type="InterPro" id="IPR007138">
    <property type="entry name" value="ABM_dom"/>
</dbReference>
<accession>A0A1M6CU92</accession>
<gene>
    <name evidence="3" type="ORF">SAMN04488508_102280</name>
</gene>
<proteinExistence type="predicted"/>
<evidence type="ECO:0000313" key="3">
    <source>
        <dbReference type="EMBL" id="SHI64519.1"/>
    </source>
</evidence>
<dbReference type="InterPro" id="IPR010753">
    <property type="entry name" value="DUF1330"/>
</dbReference>
<organism evidence="3 4">
    <name type="scientific">Aquimarina spongiae</name>
    <dbReference type="NCBI Taxonomy" id="570521"/>
    <lineage>
        <taxon>Bacteria</taxon>
        <taxon>Pseudomonadati</taxon>
        <taxon>Bacteroidota</taxon>
        <taxon>Flavobacteriia</taxon>
        <taxon>Flavobacteriales</taxon>
        <taxon>Flavobacteriaceae</taxon>
        <taxon>Aquimarina</taxon>
    </lineage>
</organism>
<evidence type="ECO:0000256" key="1">
    <source>
        <dbReference type="SAM" id="SignalP"/>
    </source>
</evidence>
<dbReference type="PROSITE" id="PS51725">
    <property type="entry name" value="ABM"/>
    <property type="match status" value="1"/>
</dbReference>
<name>A0A1M6CU92_9FLAO</name>
<dbReference type="Gene3D" id="3.30.70.100">
    <property type="match status" value="1"/>
</dbReference>
<dbReference type="RefSeq" id="WP_073314950.1">
    <property type="nucleotide sequence ID" value="NZ_FQYP01000002.1"/>
</dbReference>
<feature type="domain" description="ABM" evidence="2">
    <location>
        <begin position="59"/>
        <end position="152"/>
    </location>
</feature>